<evidence type="ECO:0000256" key="6">
    <source>
        <dbReference type="ARBA" id="ARBA00022692"/>
    </source>
</evidence>
<evidence type="ECO:0000256" key="10">
    <source>
        <dbReference type="ARBA" id="ARBA00023136"/>
    </source>
</evidence>
<dbReference type="GO" id="GO:0004337">
    <property type="term" value="F:(2E,6E)-farnesyl diphosphate synthase activity"/>
    <property type="evidence" value="ECO:0007669"/>
    <property type="project" value="TreeGrafter"/>
</dbReference>
<accession>A0A7R9LWY2</accession>
<dbReference type="GO" id="GO:0046872">
    <property type="term" value="F:metal ion binding"/>
    <property type="evidence" value="ECO:0007669"/>
    <property type="project" value="UniProtKB-KW"/>
</dbReference>
<keyword evidence="10 15" id="KW-0472">Membrane</keyword>
<dbReference type="Gene3D" id="1.10.600.10">
    <property type="entry name" value="Farnesyl Diphosphate Synthase"/>
    <property type="match status" value="1"/>
</dbReference>
<dbReference type="Gene3D" id="1.25.40.610">
    <property type="match status" value="1"/>
</dbReference>
<dbReference type="InterPro" id="IPR033749">
    <property type="entry name" value="Polyprenyl_synt_CS"/>
</dbReference>
<evidence type="ECO:0000259" key="17">
    <source>
        <dbReference type="PROSITE" id="PS50261"/>
    </source>
</evidence>
<feature type="region of interest" description="Disordered" evidence="14">
    <location>
        <begin position="603"/>
        <end position="623"/>
    </location>
</feature>
<keyword evidence="6 15" id="KW-0812">Transmembrane</keyword>
<dbReference type="SMART" id="SM00303">
    <property type="entry name" value="GPS"/>
    <property type="match status" value="1"/>
</dbReference>
<feature type="domain" description="GAIN-B" evidence="16">
    <location>
        <begin position="138"/>
        <end position="317"/>
    </location>
</feature>
<keyword evidence="11" id="KW-1015">Disulfide bond</keyword>
<dbReference type="OrthoDB" id="1100386at2759"/>
<evidence type="ECO:0000313" key="19">
    <source>
        <dbReference type="Proteomes" id="UP000728032"/>
    </source>
</evidence>
<evidence type="ECO:0000256" key="12">
    <source>
        <dbReference type="ARBA" id="ARBA00033740"/>
    </source>
</evidence>
<evidence type="ECO:0000256" key="7">
    <source>
        <dbReference type="ARBA" id="ARBA00022723"/>
    </source>
</evidence>
<dbReference type="Proteomes" id="UP000728032">
    <property type="component" value="Unassembled WGS sequence"/>
</dbReference>
<dbReference type="InterPro" id="IPR032471">
    <property type="entry name" value="AGRL2-4_GAIN_subdom_A"/>
</dbReference>
<dbReference type="InterPro" id="IPR039702">
    <property type="entry name" value="FPS1-like"/>
</dbReference>
<organism evidence="18">
    <name type="scientific">Oppiella nova</name>
    <dbReference type="NCBI Taxonomy" id="334625"/>
    <lineage>
        <taxon>Eukaryota</taxon>
        <taxon>Metazoa</taxon>
        <taxon>Ecdysozoa</taxon>
        <taxon>Arthropoda</taxon>
        <taxon>Chelicerata</taxon>
        <taxon>Arachnida</taxon>
        <taxon>Acari</taxon>
        <taxon>Acariformes</taxon>
        <taxon>Sarcoptiformes</taxon>
        <taxon>Oribatida</taxon>
        <taxon>Brachypylina</taxon>
        <taxon>Oppioidea</taxon>
        <taxon>Oppiidae</taxon>
        <taxon>Oppiella</taxon>
    </lineage>
</organism>
<dbReference type="PROSITE" id="PS00723">
    <property type="entry name" value="POLYPRENYL_SYNTHASE_1"/>
    <property type="match status" value="1"/>
</dbReference>
<evidence type="ECO:0000256" key="4">
    <source>
        <dbReference type="ARBA" id="ARBA00022475"/>
    </source>
</evidence>
<keyword evidence="5" id="KW-0808">Transferase</keyword>
<keyword evidence="8" id="KW-0460">Magnesium</keyword>
<dbReference type="InterPro" id="IPR008949">
    <property type="entry name" value="Isoprenoid_synthase_dom_sf"/>
</dbReference>
<dbReference type="InterPro" id="IPR000832">
    <property type="entry name" value="GPCR_2_secretin-like"/>
</dbReference>
<feature type="transmembrane region" description="Helical" evidence="15">
    <location>
        <begin position="472"/>
        <end position="498"/>
    </location>
</feature>
<dbReference type="InterPro" id="IPR017981">
    <property type="entry name" value="GPCR_2-like_7TM"/>
</dbReference>
<dbReference type="GO" id="GO:0005737">
    <property type="term" value="C:cytoplasm"/>
    <property type="evidence" value="ECO:0007669"/>
    <property type="project" value="TreeGrafter"/>
</dbReference>
<keyword evidence="19" id="KW-1185">Reference proteome</keyword>
<name>A0A7R9LWY2_9ACAR</name>
<dbReference type="EMBL" id="OC918487">
    <property type="protein sequence ID" value="CAD7649484.1"/>
    <property type="molecule type" value="Genomic_DNA"/>
</dbReference>
<evidence type="ECO:0000256" key="5">
    <source>
        <dbReference type="ARBA" id="ARBA00022679"/>
    </source>
</evidence>
<dbReference type="GO" id="GO:0004930">
    <property type="term" value="F:G protein-coupled receptor activity"/>
    <property type="evidence" value="ECO:0007669"/>
    <property type="project" value="InterPro"/>
</dbReference>
<dbReference type="FunFam" id="1.10.600.10:FF:000021">
    <property type="entry name" value="Farnesyl pyrophosphate synthase"/>
    <property type="match status" value="1"/>
</dbReference>
<sequence length="1462" mass="165847">MQNLQSFEVWHRHQVLKELLMFIVEAVSNLLDNAQDDAWLDLSVADRKHVASKLLKGLELSALLLADNTNQDGSFAVAKPNVCKCQPKPNLCLFNHYTASQCLKSMVSVHVLDTRMPISLQFPTVEDTRGTIEWILVSVHVLDTRMPISLQFPTVEDTRGTIEWIRMEDSLFLPAQALLEYSKDGLARVAFLAYYRIEDLLKPDVYSTNDRKDETSLSLQNMTTTSLAINSRVIGASLSNGRTGDHKNIQLSQPIAIILRHIQEENVSNPKCVYWDVELRDWLSEGCWMESTNATHTVCMCNHLTHFALLMDIRPIDLLVADSNWQKLVVIIGCAIAMLSLVFIATIVCVVSAGNTEAVSIHRNLCVTLLIVEMTYLIGIYRTDVPVLCGLTAGSLHFFLLSTLLWTFLESFDLYLNLIDMYESIKSAKRLIWYYLVAYGGPALIILIALFIDPSSYGTRTHCWLRSDNYFVLSFVGPAVGIIFGGLVFVLISCFVVLNNSNTSTTIKCIDETKLDVTKNGIKWVVVLLFLQCLTWTFGLIHTNTQNSNSIATNATVSDSYTNRPVVTQVTATQVAAGIVQHPHQQTLPVLQVEQQPRPQLMSSPIEDRCGTQPDRPYTSAQRQTNTLYNSKSGTTGPILVNPINSVPTVNVSISDISAAALVSHNLADYESKLQQIRHNSLSRQPKTKRKIRVNHNNHLDDTFRYGPQMHSNLYNQYIEHIYESIDSDSLGSGVYDRQNRFTRRPPAVMSTINDFYAGANITVNPTSAVDDDWSQNSSSSYGPLYDDRPLLIGSQSINNSPSLNQPLISQDCSCPPVHHNSNFNIYDKSKDEMRSFRTASRVRTFDTRHMTMPSNGANITAWNIYPTSSAANPDLPDLVQDPIDASNNITTVFVGESNPSHKRQNLSPDIDVNHESTQNQSMPQFMSSSHNLKIKEPVNANSWRVGYEELVPQFVQVICIVIDLIITTKPYISSCLSYTDDWIERVHRKADQYKVFYQSFRNSSSLEMIQFLRTGFEVNVTKQYMSRTAHLCSKSSLNLFHLLCHKKCIMFGAIARLGVRSLTRPTVSMPFAKRVDNRRVNLGSFWMQSAKLSVYSSDTSLKDNEVEVETMNVERQELIAFDETYRRIFKDMIPKTNELELMESFRWIEKVVQYNVPNGKRNRGLALVMSYRLLAPIREQTPENLELARILGWAVELLQAYFLVVDDLVDQSITRRGQLCWYRQDGVGLTACNDAILIESCIYYIIKHHFKGKPYYTDILDLMLETTRFTSYGQCLDLLSNPPGRGRKPDFDSYTAERYAAIVKYKTAFYSFCLPVRLAMFMSNLSDPNAHSDAEKILVKMGHFFQVQDDYLDCFGDPEVIGKVGTDIQDGKCCWPVITALQTASPEQRKQLQDNYGVHSVEAVARVKAIYKELNIEELYRQYEDFTFTEICHLIDQLTISSKLPKNIFYGFLTKIHRRNK</sequence>
<dbReference type="GO" id="GO:0045337">
    <property type="term" value="P:farnesyl diphosphate biosynthetic process"/>
    <property type="evidence" value="ECO:0007669"/>
    <property type="project" value="TreeGrafter"/>
</dbReference>
<dbReference type="GO" id="GO:0004161">
    <property type="term" value="F:dimethylallyltranstransferase activity"/>
    <property type="evidence" value="ECO:0007669"/>
    <property type="project" value="TreeGrafter"/>
</dbReference>
<dbReference type="InterPro" id="IPR057244">
    <property type="entry name" value="GAIN_B"/>
</dbReference>
<dbReference type="PANTHER" id="PTHR11525">
    <property type="entry name" value="FARNESYL-PYROPHOSPHATE SYNTHETASE"/>
    <property type="match status" value="1"/>
</dbReference>
<comment type="subcellular location">
    <subcellularLocation>
        <location evidence="2">Cell membrane</location>
        <topology evidence="2">Multi-pass membrane protein</topology>
    </subcellularLocation>
</comment>
<dbReference type="Pfam" id="PF01825">
    <property type="entry name" value="GPS"/>
    <property type="match status" value="1"/>
</dbReference>
<dbReference type="PANTHER" id="PTHR11525:SF0">
    <property type="entry name" value="FARNESYL PYROPHOSPHATE SYNTHASE"/>
    <property type="match status" value="1"/>
</dbReference>
<dbReference type="CDD" id="cd00685">
    <property type="entry name" value="Trans_IPPS_HT"/>
    <property type="match status" value="1"/>
</dbReference>
<dbReference type="SFLD" id="SFLDG01017">
    <property type="entry name" value="Polyprenyl_Transferase_Like"/>
    <property type="match status" value="1"/>
</dbReference>
<keyword evidence="7" id="KW-0479">Metal-binding</keyword>
<evidence type="ECO:0000256" key="15">
    <source>
        <dbReference type="SAM" id="Phobius"/>
    </source>
</evidence>
<evidence type="ECO:0000256" key="13">
    <source>
        <dbReference type="ARBA" id="ARBA00034546"/>
    </source>
</evidence>
<dbReference type="Gene3D" id="1.20.1070.10">
    <property type="entry name" value="Rhodopsin 7-helix transmembrane proteins"/>
    <property type="match status" value="1"/>
</dbReference>
<evidence type="ECO:0000259" key="16">
    <source>
        <dbReference type="PROSITE" id="PS50221"/>
    </source>
</evidence>
<feature type="transmembrane region" description="Helical" evidence="15">
    <location>
        <begin position="328"/>
        <end position="353"/>
    </location>
</feature>
<comment type="cofactor">
    <cofactor evidence="1">
        <name>Mg(2+)</name>
        <dbReference type="ChEBI" id="CHEBI:18420"/>
    </cofactor>
</comment>
<evidence type="ECO:0000256" key="3">
    <source>
        <dbReference type="ARBA" id="ARBA00006706"/>
    </source>
</evidence>
<dbReference type="Pfam" id="PF16489">
    <property type="entry name" value="GAIN"/>
    <property type="match status" value="1"/>
</dbReference>
<evidence type="ECO:0000256" key="8">
    <source>
        <dbReference type="ARBA" id="ARBA00022842"/>
    </source>
</evidence>
<dbReference type="PROSITE" id="PS50221">
    <property type="entry name" value="GAIN_B"/>
    <property type="match status" value="1"/>
</dbReference>
<proteinExistence type="inferred from homology"/>
<dbReference type="EMBL" id="CAJPVJ010003662">
    <property type="protein sequence ID" value="CAG2167821.1"/>
    <property type="molecule type" value="Genomic_DNA"/>
</dbReference>
<dbReference type="Pfam" id="PF00002">
    <property type="entry name" value="7tm_2"/>
    <property type="match status" value="1"/>
</dbReference>
<feature type="transmembrane region" description="Helical" evidence="15">
    <location>
        <begin position="524"/>
        <end position="541"/>
    </location>
</feature>
<feature type="transmembrane region" description="Helical" evidence="15">
    <location>
        <begin position="395"/>
        <end position="419"/>
    </location>
</feature>
<feature type="transmembrane region" description="Helical" evidence="15">
    <location>
        <begin position="365"/>
        <end position="383"/>
    </location>
</feature>
<feature type="transmembrane region" description="Helical" evidence="15">
    <location>
        <begin position="431"/>
        <end position="452"/>
    </location>
</feature>
<dbReference type="SFLD" id="SFLDS00005">
    <property type="entry name" value="Isoprenoid_Synthase_Type_I"/>
    <property type="match status" value="1"/>
</dbReference>
<comment type="pathway">
    <text evidence="12">Pheromone biosynthesis.</text>
</comment>
<dbReference type="PROSITE" id="PS00444">
    <property type="entry name" value="POLYPRENYL_SYNTHASE_2"/>
    <property type="match status" value="1"/>
</dbReference>
<evidence type="ECO:0000256" key="2">
    <source>
        <dbReference type="ARBA" id="ARBA00004651"/>
    </source>
</evidence>
<keyword evidence="9 15" id="KW-1133">Transmembrane helix</keyword>
<evidence type="ECO:0000256" key="11">
    <source>
        <dbReference type="ARBA" id="ARBA00023157"/>
    </source>
</evidence>
<feature type="domain" description="G-protein coupled receptors family 2 profile 2" evidence="17">
    <location>
        <begin position="326"/>
        <end position="563"/>
    </location>
</feature>
<evidence type="ECO:0000313" key="18">
    <source>
        <dbReference type="EMBL" id="CAD7649484.1"/>
    </source>
</evidence>
<dbReference type="GO" id="GO:0042811">
    <property type="term" value="P:pheromone biosynthetic process"/>
    <property type="evidence" value="ECO:0007669"/>
    <property type="project" value="UniProtKB-ARBA"/>
</dbReference>
<comment type="similarity">
    <text evidence="3">Belongs to the FPP/GGPP synthase family.</text>
</comment>
<dbReference type="InterPro" id="IPR000092">
    <property type="entry name" value="Polyprenyl_synt"/>
</dbReference>
<dbReference type="InterPro" id="IPR046338">
    <property type="entry name" value="GAIN_dom_sf"/>
</dbReference>
<protein>
    <recommendedName>
        <fullName evidence="13">Farnesyl pyrophosphate synthase</fullName>
    </recommendedName>
</protein>
<dbReference type="GO" id="GO:0005886">
    <property type="term" value="C:plasma membrane"/>
    <property type="evidence" value="ECO:0007669"/>
    <property type="project" value="UniProtKB-SubCell"/>
</dbReference>
<dbReference type="Pfam" id="PF00348">
    <property type="entry name" value="polyprenyl_synt"/>
    <property type="match status" value="1"/>
</dbReference>
<gene>
    <name evidence="18" type="ORF">ONB1V03_LOCUS7318</name>
</gene>
<dbReference type="InterPro" id="IPR000203">
    <property type="entry name" value="GPS"/>
</dbReference>
<dbReference type="GO" id="GO:0007166">
    <property type="term" value="P:cell surface receptor signaling pathway"/>
    <property type="evidence" value="ECO:0007669"/>
    <property type="project" value="InterPro"/>
</dbReference>
<evidence type="ECO:0000256" key="14">
    <source>
        <dbReference type="SAM" id="MobiDB-lite"/>
    </source>
</evidence>
<dbReference type="PROSITE" id="PS50261">
    <property type="entry name" value="G_PROTEIN_RECEP_F2_4"/>
    <property type="match status" value="1"/>
</dbReference>
<dbReference type="Gene3D" id="2.60.220.50">
    <property type="match status" value="1"/>
</dbReference>
<dbReference type="SUPFAM" id="SSF48576">
    <property type="entry name" value="Terpenoid synthases"/>
    <property type="match status" value="1"/>
</dbReference>
<evidence type="ECO:0000256" key="1">
    <source>
        <dbReference type="ARBA" id="ARBA00001946"/>
    </source>
</evidence>
<reference evidence="18" key="1">
    <citation type="submission" date="2020-11" db="EMBL/GenBank/DDBJ databases">
        <authorList>
            <person name="Tran Van P."/>
        </authorList>
    </citation>
    <scope>NUCLEOTIDE SEQUENCE</scope>
</reference>
<evidence type="ECO:0000256" key="9">
    <source>
        <dbReference type="ARBA" id="ARBA00022989"/>
    </source>
</evidence>
<keyword evidence="4" id="KW-1003">Cell membrane</keyword>